<protein>
    <submittedName>
        <fullName evidence="1">Transcription initiation factor TFIID subunit 6</fullName>
    </submittedName>
</protein>
<accession>A0A2Z5ZKS3</accession>
<dbReference type="KEGG" id="aot:AcetOri_orf04543"/>
<dbReference type="AlphaFoldDB" id="A0A2Z5ZKS3"/>
<evidence type="ECO:0000313" key="2">
    <source>
        <dbReference type="Proteomes" id="UP000270034"/>
    </source>
</evidence>
<gene>
    <name evidence="1" type="ORF">AcetOrient_orf04543</name>
</gene>
<keyword evidence="1" id="KW-0648">Protein biosynthesis</keyword>
<dbReference type="EMBL" id="AP018515">
    <property type="protein sequence ID" value="BBC81354.1"/>
    <property type="molecule type" value="Genomic_DNA"/>
</dbReference>
<dbReference type="GO" id="GO:0003743">
    <property type="term" value="F:translation initiation factor activity"/>
    <property type="evidence" value="ECO:0007669"/>
    <property type="project" value="UniProtKB-KW"/>
</dbReference>
<keyword evidence="1" id="KW-0396">Initiation factor</keyword>
<evidence type="ECO:0000313" key="1">
    <source>
        <dbReference type="EMBL" id="BBC81354.1"/>
    </source>
</evidence>
<reference evidence="1 2" key="1">
    <citation type="submission" date="2018-02" db="EMBL/GenBank/DDBJ databases">
        <title>Acetobacter orientalis genome.</title>
        <authorList>
            <person name="Nakashima N."/>
            <person name="Tamura T."/>
        </authorList>
    </citation>
    <scope>NUCLEOTIDE SEQUENCE [LARGE SCALE GENOMIC DNA]</scope>
    <source>
        <strain evidence="1 2">FAN1</strain>
    </source>
</reference>
<dbReference type="Proteomes" id="UP000270034">
    <property type="component" value="Chromosome"/>
</dbReference>
<name>A0A2Z5ZKS3_9PROT</name>
<sequence>MHCARVLAAIGPKPFQNLAPTNFAAQYGYAAKQLCRHSGFL</sequence>
<proteinExistence type="predicted"/>
<organism evidence="1 2">
    <name type="scientific">Acetobacter orientalis</name>
    <dbReference type="NCBI Taxonomy" id="146474"/>
    <lineage>
        <taxon>Bacteria</taxon>
        <taxon>Pseudomonadati</taxon>
        <taxon>Pseudomonadota</taxon>
        <taxon>Alphaproteobacteria</taxon>
        <taxon>Acetobacterales</taxon>
        <taxon>Acetobacteraceae</taxon>
        <taxon>Acetobacter</taxon>
    </lineage>
</organism>